<dbReference type="PANTHER" id="PTHR28511">
    <property type="entry name" value="ENDONUCLEASE V"/>
    <property type="match status" value="1"/>
</dbReference>
<gene>
    <name evidence="6" type="primary">nfi</name>
    <name evidence="8" type="ORF">HNR73_005155</name>
</gene>
<sequence>MDIPPIPPWPADEAGALAEQKRLRGLLEDGPGDAEYRLVTGVDVSYGEERLIAAAVTIDTATMETVEESTREGVARFPYVPGLLAFRELPTLLDALAGLKRVPGLLVCDGHGLAHPRGFGLACHLGVLLGLPTIGVAKNAPWPTTEPGPERGDQAPILRDGEVVGATLRTQTGVKPVYVSTGHRTELGAACRAVLALAPKHRQPETTRRSDGLGRRLLRG</sequence>
<dbReference type="InterPro" id="IPR007581">
    <property type="entry name" value="Endonuclease-V"/>
</dbReference>
<evidence type="ECO:0000256" key="6">
    <source>
        <dbReference type="HAMAP-Rule" id="MF_00801"/>
    </source>
</evidence>
<keyword evidence="9" id="KW-1185">Reference proteome</keyword>
<evidence type="ECO:0000256" key="1">
    <source>
        <dbReference type="ARBA" id="ARBA00004496"/>
    </source>
</evidence>
<dbReference type="HAMAP" id="MF_00801">
    <property type="entry name" value="Endonuclease_5"/>
    <property type="match status" value="1"/>
</dbReference>
<dbReference type="Pfam" id="PF04493">
    <property type="entry name" value="Endonuclease_5"/>
    <property type="match status" value="1"/>
</dbReference>
<dbReference type="GO" id="GO:0003727">
    <property type="term" value="F:single-stranded RNA binding"/>
    <property type="evidence" value="ECO:0007669"/>
    <property type="project" value="TreeGrafter"/>
</dbReference>
<evidence type="ECO:0000256" key="3">
    <source>
        <dbReference type="ARBA" id="ARBA00022722"/>
    </source>
</evidence>
<keyword evidence="2 6" id="KW-0963">Cytoplasm</keyword>
<dbReference type="CDD" id="cd06559">
    <property type="entry name" value="Endonuclease_V"/>
    <property type="match status" value="1"/>
</dbReference>
<dbReference type="GO" id="GO:0005737">
    <property type="term" value="C:cytoplasm"/>
    <property type="evidence" value="ECO:0007669"/>
    <property type="project" value="UniProtKB-SubCell"/>
</dbReference>
<feature type="binding site" evidence="6">
    <location>
        <position position="43"/>
    </location>
    <ligand>
        <name>Mg(2+)</name>
        <dbReference type="ChEBI" id="CHEBI:18420"/>
    </ligand>
</feature>
<keyword evidence="6" id="KW-0234">DNA repair</keyword>
<dbReference type="EC" id="3.1.21.7" evidence="6"/>
<keyword evidence="3 6" id="KW-0540">Nuclease</keyword>
<name>A0A841FXU1_9ACTN</name>
<organism evidence="8 9">
    <name type="scientific">Phytomonospora endophytica</name>
    <dbReference type="NCBI Taxonomy" id="714109"/>
    <lineage>
        <taxon>Bacteria</taxon>
        <taxon>Bacillati</taxon>
        <taxon>Actinomycetota</taxon>
        <taxon>Actinomycetes</taxon>
        <taxon>Micromonosporales</taxon>
        <taxon>Micromonosporaceae</taxon>
        <taxon>Phytomonospora</taxon>
    </lineage>
</organism>
<dbReference type="GO" id="GO:0006281">
    <property type="term" value="P:DNA repair"/>
    <property type="evidence" value="ECO:0007669"/>
    <property type="project" value="UniProtKB-UniRule"/>
</dbReference>
<comment type="function">
    <text evidence="6">DNA repair enzyme involved in the repair of deaminated bases. Selectively cleaves double-stranded DNA at the second phosphodiester bond 3' to a deoxyinosine leaving behind the intact lesion on the nicked DNA.</text>
</comment>
<dbReference type="EMBL" id="JACHGT010000012">
    <property type="protein sequence ID" value="MBB6037279.1"/>
    <property type="molecule type" value="Genomic_DNA"/>
</dbReference>
<keyword evidence="6" id="KW-0227">DNA damage</keyword>
<dbReference type="GO" id="GO:0016891">
    <property type="term" value="F:RNA endonuclease activity producing 5'-phosphomonoesters, hydrolytic mechanism"/>
    <property type="evidence" value="ECO:0007669"/>
    <property type="project" value="TreeGrafter"/>
</dbReference>
<evidence type="ECO:0000313" key="9">
    <source>
        <dbReference type="Proteomes" id="UP000548476"/>
    </source>
</evidence>
<proteinExistence type="inferred from homology"/>
<dbReference type="AlphaFoldDB" id="A0A841FXU1"/>
<evidence type="ECO:0000256" key="2">
    <source>
        <dbReference type="ARBA" id="ARBA00022490"/>
    </source>
</evidence>
<keyword evidence="5 6" id="KW-0378">Hydrolase</keyword>
<dbReference type="PANTHER" id="PTHR28511:SF1">
    <property type="entry name" value="ENDONUCLEASE V"/>
    <property type="match status" value="1"/>
</dbReference>
<dbReference type="RefSeq" id="WP_184790114.1">
    <property type="nucleotide sequence ID" value="NZ_BONT01000081.1"/>
</dbReference>
<keyword evidence="6" id="KW-0460">Magnesium</keyword>
<evidence type="ECO:0000256" key="4">
    <source>
        <dbReference type="ARBA" id="ARBA00022759"/>
    </source>
</evidence>
<evidence type="ECO:0000256" key="5">
    <source>
        <dbReference type="ARBA" id="ARBA00022801"/>
    </source>
</evidence>
<comment type="catalytic activity">
    <reaction evidence="6">
        <text>Endonucleolytic cleavage at apurinic or apyrimidinic sites to products with a 5'-phosphate.</text>
        <dbReference type="EC" id="3.1.21.7"/>
    </reaction>
</comment>
<evidence type="ECO:0000313" key="8">
    <source>
        <dbReference type="EMBL" id="MBB6037279.1"/>
    </source>
</evidence>
<keyword evidence="6" id="KW-0479">Metal-binding</keyword>
<keyword evidence="4 6" id="KW-0255">Endonuclease</keyword>
<reference evidence="8 9" key="1">
    <citation type="submission" date="2020-08" db="EMBL/GenBank/DDBJ databases">
        <title>Genomic Encyclopedia of Type Strains, Phase IV (KMG-IV): sequencing the most valuable type-strain genomes for metagenomic binning, comparative biology and taxonomic classification.</title>
        <authorList>
            <person name="Goeker M."/>
        </authorList>
    </citation>
    <scope>NUCLEOTIDE SEQUENCE [LARGE SCALE GENOMIC DNA]</scope>
    <source>
        <strain evidence="8 9">YIM 65646</strain>
    </source>
</reference>
<dbReference type="Gene3D" id="3.30.2170.10">
    <property type="entry name" value="archaeoglobus fulgidus dsm 4304 superfamily"/>
    <property type="match status" value="1"/>
</dbReference>
<protein>
    <recommendedName>
        <fullName evidence="6">Endonuclease V</fullName>
        <ecNumber evidence="6">3.1.21.7</ecNumber>
    </recommendedName>
    <alternativeName>
        <fullName evidence="6">Deoxyinosine 3'endonuclease</fullName>
    </alternativeName>
    <alternativeName>
        <fullName evidence="6">Deoxyribonuclease V</fullName>
        <shortName evidence="6">DNase V</shortName>
    </alternativeName>
</protein>
<feature type="region of interest" description="Disordered" evidence="7">
    <location>
        <begin position="201"/>
        <end position="220"/>
    </location>
</feature>
<dbReference type="GO" id="GO:0000287">
    <property type="term" value="F:magnesium ion binding"/>
    <property type="evidence" value="ECO:0007669"/>
    <property type="project" value="UniProtKB-UniRule"/>
</dbReference>
<comment type="similarity">
    <text evidence="6">Belongs to the endonuclease V family.</text>
</comment>
<dbReference type="Proteomes" id="UP000548476">
    <property type="component" value="Unassembled WGS sequence"/>
</dbReference>
<feature type="binding site" evidence="6">
    <location>
        <position position="109"/>
    </location>
    <ligand>
        <name>Mg(2+)</name>
        <dbReference type="ChEBI" id="CHEBI:18420"/>
    </ligand>
</feature>
<comment type="subcellular location">
    <subcellularLocation>
        <location evidence="1 6">Cytoplasm</location>
    </subcellularLocation>
</comment>
<accession>A0A841FXU1</accession>
<dbReference type="GO" id="GO:0043737">
    <property type="term" value="F:deoxyribonuclease V activity"/>
    <property type="evidence" value="ECO:0007669"/>
    <property type="project" value="UniProtKB-UniRule"/>
</dbReference>
<comment type="caution">
    <text evidence="8">The sequence shown here is derived from an EMBL/GenBank/DDBJ whole genome shotgun (WGS) entry which is preliminary data.</text>
</comment>
<comment type="cofactor">
    <cofactor evidence="6">
        <name>Mg(2+)</name>
        <dbReference type="ChEBI" id="CHEBI:18420"/>
    </cofactor>
</comment>
<evidence type="ECO:0000256" key="7">
    <source>
        <dbReference type="SAM" id="MobiDB-lite"/>
    </source>
</evidence>
<feature type="compositionally biased region" description="Basic and acidic residues" evidence="7">
    <location>
        <begin position="202"/>
        <end position="214"/>
    </location>
</feature>
<feature type="site" description="Interaction with target DNA" evidence="6">
    <location>
        <position position="79"/>
    </location>
</feature>